<gene>
    <name evidence="12" type="ORF">Taro_007332</name>
</gene>
<keyword evidence="10 11" id="KW-0472">Membrane</keyword>
<organism evidence="12 13">
    <name type="scientific">Colocasia esculenta</name>
    <name type="common">Wild taro</name>
    <name type="synonym">Arum esculentum</name>
    <dbReference type="NCBI Taxonomy" id="4460"/>
    <lineage>
        <taxon>Eukaryota</taxon>
        <taxon>Viridiplantae</taxon>
        <taxon>Streptophyta</taxon>
        <taxon>Embryophyta</taxon>
        <taxon>Tracheophyta</taxon>
        <taxon>Spermatophyta</taxon>
        <taxon>Magnoliopsida</taxon>
        <taxon>Liliopsida</taxon>
        <taxon>Araceae</taxon>
        <taxon>Aroideae</taxon>
        <taxon>Colocasieae</taxon>
        <taxon>Colocasia</taxon>
    </lineage>
</organism>
<comment type="pathway">
    <text evidence="2 11">Glycolipid biosynthesis; glycosylphosphatidylinositol-anchor biosynthesis.</text>
</comment>
<dbReference type="EC" id="2.4.1.-" evidence="11"/>
<evidence type="ECO:0000256" key="6">
    <source>
        <dbReference type="ARBA" id="ARBA00022679"/>
    </source>
</evidence>
<protein>
    <recommendedName>
        <fullName evidence="11">GPI mannosyltransferase 2</fullName>
        <ecNumber evidence="11">2.4.1.-</ecNumber>
    </recommendedName>
</protein>
<accession>A0A843TTT6</accession>
<sequence>MWNSGVSRRVLRAAAFSRLLLLSLICLCRLLLHPYDTSAALNPPCLRVGGGENSPGRPEPWWPWLGAAIERSVVWDAVYFVRIAECGYEYEQSYAFFPALPVGISLLSRSAFAPLVPVIGYRAVLALSGYVLSNVMFLFAAVYFYKLSVLILKDATVAFHASILFCFNPASVFYSSIYSESLYALFSMGGLYHLFSGSNIIAMLLLSLSGSARSNGVLNAGYFCFQAMHQAYDAISRKLCFALAVKDVIAGVMQSIFVFGPFVAFQAYGYINICMGSTSDELRPWCKARVPQFSWNKYFQVKQLPNFVLAFPIISLAVCSVIDYVRLRPEVVFSLGFLASSEEKRIAALLYQSTKGKPDIVHTLDKNVSSKDTKGSLMCRQRKHEKKQRSVSSYDEVADQVVLSHAKEGYSSILVLPFIYHLAFMTMTAFFVMHVQVATRFLSASPPIYWFTAYLLDRLLFDRSTSPISAEVFTALLRIDSDAHTT</sequence>
<dbReference type="Pfam" id="PF04188">
    <property type="entry name" value="Mannosyl_trans2"/>
    <property type="match status" value="1"/>
</dbReference>
<evidence type="ECO:0000256" key="11">
    <source>
        <dbReference type="RuleBase" id="RU363112"/>
    </source>
</evidence>
<dbReference type="PANTHER" id="PTHR12468">
    <property type="entry name" value="GPI MANNOSYLTRANSFERASE 2"/>
    <property type="match status" value="1"/>
</dbReference>
<feature type="transmembrane region" description="Helical" evidence="11">
    <location>
        <begin position="248"/>
        <end position="271"/>
    </location>
</feature>
<dbReference type="InterPro" id="IPR007315">
    <property type="entry name" value="PIG-V/Gpi18"/>
</dbReference>
<dbReference type="GO" id="GO:0006506">
    <property type="term" value="P:GPI anchor biosynthetic process"/>
    <property type="evidence" value="ECO:0007669"/>
    <property type="project" value="UniProtKB-UniPathway"/>
</dbReference>
<keyword evidence="5 11" id="KW-0328">Glycosyltransferase</keyword>
<keyword evidence="13" id="KW-1185">Reference proteome</keyword>
<dbReference type="GO" id="GO:0005789">
    <property type="term" value="C:endoplasmic reticulum membrane"/>
    <property type="evidence" value="ECO:0007669"/>
    <property type="project" value="UniProtKB-SubCell"/>
</dbReference>
<dbReference type="UniPathway" id="UPA00196"/>
<evidence type="ECO:0000256" key="8">
    <source>
        <dbReference type="ARBA" id="ARBA00022824"/>
    </source>
</evidence>
<feature type="transmembrane region" description="Helical" evidence="11">
    <location>
        <begin position="124"/>
        <end position="145"/>
    </location>
</feature>
<comment type="caution">
    <text evidence="11">Lacks conserved residue(s) required for the propagation of feature annotation.</text>
</comment>
<comment type="subcellular location">
    <subcellularLocation>
        <location evidence="1 11">Endoplasmic reticulum membrane</location>
        <topology evidence="1 11">Multi-pass membrane protein</topology>
    </subcellularLocation>
</comment>
<keyword evidence="8 11" id="KW-0256">Endoplasmic reticulum</keyword>
<evidence type="ECO:0000256" key="3">
    <source>
        <dbReference type="ARBA" id="ARBA00008698"/>
    </source>
</evidence>
<feature type="transmembrane region" description="Helical" evidence="11">
    <location>
        <begin position="157"/>
        <end position="177"/>
    </location>
</feature>
<feature type="transmembrane region" description="Helical" evidence="11">
    <location>
        <begin position="183"/>
        <end position="206"/>
    </location>
</feature>
<comment type="function">
    <text evidence="11">Mannosyltransferase involved in glycosylphosphatidylinositol-anchor biosynthesis.</text>
</comment>
<dbReference type="GO" id="GO:0004376">
    <property type="term" value="F:GPI mannosyltransferase activity"/>
    <property type="evidence" value="ECO:0007669"/>
    <property type="project" value="InterPro"/>
</dbReference>
<feature type="transmembrane region" description="Helical" evidence="11">
    <location>
        <begin position="304"/>
        <end position="325"/>
    </location>
</feature>
<keyword evidence="4 11" id="KW-0337">GPI-anchor biosynthesis</keyword>
<dbReference type="GO" id="GO:0031501">
    <property type="term" value="C:mannosyltransferase complex"/>
    <property type="evidence" value="ECO:0007669"/>
    <property type="project" value="TreeGrafter"/>
</dbReference>
<comment type="similarity">
    <text evidence="3 11">Belongs to the PIGV family.</text>
</comment>
<evidence type="ECO:0000313" key="13">
    <source>
        <dbReference type="Proteomes" id="UP000652761"/>
    </source>
</evidence>
<keyword evidence="9 11" id="KW-1133">Transmembrane helix</keyword>
<evidence type="ECO:0000256" key="4">
    <source>
        <dbReference type="ARBA" id="ARBA00022502"/>
    </source>
</evidence>
<dbReference type="GO" id="GO:0000009">
    <property type="term" value="F:alpha-1,6-mannosyltransferase activity"/>
    <property type="evidence" value="ECO:0007669"/>
    <property type="project" value="InterPro"/>
</dbReference>
<dbReference type="Proteomes" id="UP000652761">
    <property type="component" value="Unassembled WGS sequence"/>
</dbReference>
<evidence type="ECO:0000256" key="2">
    <source>
        <dbReference type="ARBA" id="ARBA00004687"/>
    </source>
</evidence>
<feature type="transmembrane region" description="Helical" evidence="11">
    <location>
        <begin position="413"/>
        <end position="432"/>
    </location>
</feature>
<proteinExistence type="inferred from homology"/>
<name>A0A843TTT6_COLES</name>
<dbReference type="AlphaFoldDB" id="A0A843TTT6"/>
<evidence type="ECO:0000256" key="5">
    <source>
        <dbReference type="ARBA" id="ARBA00022676"/>
    </source>
</evidence>
<evidence type="ECO:0000256" key="1">
    <source>
        <dbReference type="ARBA" id="ARBA00004477"/>
    </source>
</evidence>
<evidence type="ECO:0000313" key="12">
    <source>
        <dbReference type="EMBL" id="MQL74968.1"/>
    </source>
</evidence>
<evidence type="ECO:0000256" key="7">
    <source>
        <dbReference type="ARBA" id="ARBA00022692"/>
    </source>
</evidence>
<evidence type="ECO:0000256" key="10">
    <source>
        <dbReference type="ARBA" id="ARBA00023136"/>
    </source>
</evidence>
<evidence type="ECO:0000256" key="9">
    <source>
        <dbReference type="ARBA" id="ARBA00022989"/>
    </source>
</evidence>
<dbReference type="OrthoDB" id="10252502at2759"/>
<reference evidence="12" key="1">
    <citation type="submission" date="2017-07" db="EMBL/GenBank/DDBJ databases">
        <title>Taro Niue Genome Assembly and Annotation.</title>
        <authorList>
            <person name="Atibalentja N."/>
            <person name="Keating K."/>
            <person name="Fields C.J."/>
        </authorList>
    </citation>
    <scope>NUCLEOTIDE SEQUENCE</scope>
    <source>
        <strain evidence="12">Niue_2</strain>
        <tissue evidence="12">Leaf</tissue>
    </source>
</reference>
<dbReference type="PANTHER" id="PTHR12468:SF2">
    <property type="entry name" value="GPI MANNOSYLTRANSFERASE 2"/>
    <property type="match status" value="1"/>
</dbReference>
<dbReference type="EMBL" id="NMUH01000229">
    <property type="protein sequence ID" value="MQL74968.1"/>
    <property type="molecule type" value="Genomic_DNA"/>
</dbReference>
<keyword evidence="7 11" id="KW-0812">Transmembrane</keyword>
<keyword evidence="6 11" id="KW-0808">Transferase</keyword>
<comment type="caution">
    <text evidence="12">The sequence shown here is derived from an EMBL/GenBank/DDBJ whole genome shotgun (WGS) entry which is preliminary data.</text>
</comment>